<dbReference type="EMBL" id="AAUW01000011">
    <property type="protein sequence ID" value="EAV43022.1"/>
    <property type="molecule type" value="Genomic_DNA"/>
</dbReference>
<evidence type="ECO:0000259" key="1">
    <source>
        <dbReference type="Pfam" id="PF04993"/>
    </source>
</evidence>
<dbReference type="InterPro" id="IPR007076">
    <property type="entry name" value="TfoX_N"/>
</dbReference>
<dbReference type="AlphaFoldDB" id="A0NVK7"/>
<name>A0NVK7_ROSAI</name>
<dbReference type="OrthoDB" id="214902at2"/>
<dbReference type="eggNOG" id="COG3070">
    <property type="taxonomic scope" value="Bacteria"/>
</dbReference>
<sequence>MSDLMETVLIERTRALIPDDNVEQKRMFGSTCFMIDGNMLVCASRRGLMARVGTDQQAEALARPFASVCRMGDRPMPGFIRVEPEGIESDDDLKSWIEMARSYVSALPPKPAKPKTSKPGRTAK</sequence>
<evidence type="ECO:0000313" key="2">
    <source>
        <dbReference type="EMBL" id="EAV43022.1"/>
    </source>
</evidence>
<dbReference type="Pfam" id="PF04993">
    <property type="entry name" value="TfoX_N"/>
    <property type="match status" value="1"/>
</dbReference>
<evidence type="ECO:0000313" key="3">
    <source>
        <dbReference type="Proteomes" id="UP000004848"/>
    </source>
</evidence>
<dbReference type="RefSeq" id="WP_006935898.1">
    <property type="nucleotide sequence ID" value="NZ_AAUW01000011.1"/>
</dbReference>
<accession>A0NVK7</accession>
<gene>
    <name evidence="2" type="ORF">SIAM614_19401</name>
</gene>
<organism evidence="2 3">
    <name type="scientific">Roseibium aggregatum (strain ATCC 25650 / DSM 13394 / JCM 20685 / NBRC 16684 / NCIMB 2208 / IAM 12614 / B1)</name>
    <name type="common">Stappia aggregata</name>
    <dbReference type="NCBI Taxonomy" id="384765"/>
    <lineage>
        <taxon>Bacteria</taxon>
        <taxon>Pseudomonadati</taxon>
        <taxon>Pseudomonadota</taxon>
        <taxon>Alphaproteobacteria</taxon>
        <taxon>Hyphomicrobiales</taxon>
        <taxon>Stappiaceae</taxon>
        <taxon>Roseibium</taxon>
    </lineage>
</organism>
<dbReference type="GeneID" id="68847437"/>
<comment type="caution">
    <text evidence="2">The sequence shown here is derived from an EMBL/GenBank/DDBJ whole genome shotgun (WGS) entry which is preliminary data.</text>
</comment>
<reference evidence="2 3" key="1">
    <citation type="submission" date="2006-05" db="EMBL/GenBank/DDBJ databases">
        <authorList>
            <person name="King G."/>
            <person name="Ferriera S."/>
            <person name="Johnson J."/>
            <person name="Kravitz S."/>
            <person name="Beeson K."/>
            <person name="Sutton G."/>
            <person name="Rogers Y.-H."/>
            <person name="Friedman R."/>
            <person name="Frazier M."/>
            <person name="Venter J.C."/>
        </authorList>
    </citation>
    <scope>NUCLEOTIDE SEQUENCE [LARGE SCALE GENOMIC DNA]</scope>
    <source>
        <strain evidence="3">ATCC 25650 / DSM 13394 / JCM 20685 / NBRC 16684 / NCIMB 2208 / IAM 12614 / B1</strain>
    </source>
</reference>
<proteinExistence type="predicted"/>
<feature type="domain" description="TfoX N-terminal" evidence="1">
    <location>
        <begin position="20"/>
        <end position="100"/>
    </location>
</feature>
<dbReference type="Gene3D" id="3.30.1460.30">
    <property type="entry name" value="YgaC/TfoX-N like chaperone"/>
    <property type="match status" value="1"/>
</dbReference>
<protein>
    <recommendedName>
        <fullName evidence="1">TfoX N-terminal domain-containing protein</fullName>
    </recommendedName>
</protein>
<dbReference type="Proteomes" id="UP000004848">
    <property type="component" value="Unassembled WGS sequence"/>
</dbReference>
<dbReference type="SUPFAM" id="SSF159894">
    <property type="entry name" value="YgaC/TfoX-N like"/>
    <property type="match status" value="1"/>
</dbReference>